<feature type="region of interest" description="Disordered" evidence="1">
    <location>
        <begin position="279"/>
        <end position="572"/>
    </location>
</feature>
<evidence type="ECO:0000313" key="3">
    <source>
        <dbReference type="Proteomes" id="UP000008142"/>
    </source>
</evidence>
<accession>F0UBG3</accession>
<feature type="compositionally biased region" description="Polar residues" evidence="1">
    <location>
        <begin position="206"/>
        <end position="218"/>
    </location>
</feature>
<feature type="compositionally biased region" description="Polar residues" evidence="1">
    <location>
        <begin position="156"/>
        <end position="177"/>
    </location>
</feature>
<feature type="compositionally biased region" description="Polar residues" evidence="1">
    <location>
        <begin position="1714"/>
        <end position="1738"/>
    </location>
</feature>
<feature type="compositionally biased region" description="Low complexity" evidence="1">
    <location>
        <begin position="73"/>
        <end position="84"/>
    </location>
</feature>
<proteinExistence type="predicted"/>
<feature type="compositionally biased region" description="Basic and acidic residues" evidence="1">
    <location>
        <begin position="679"/>
        <end position="703"/>
    </location>
</feature>
<dbReference type="HOGENOM" id="CLU_002043_0_0_1"/>
<feature type="region of interest" description="Disordered" evidence="1">
    <location>
        <begin position="1229"/>
        <end position="1759"/>
    </location>
</feature>
<feature type="compositionally biased region" description="Low complexity" evidence="1">
    <location>
        <begin position="729"/>
        <end position="739"/>
    </location>
</feature>
<evidence type="ECO:0000256" key="1">
    <source>
        <dbReference type="SAM" id="MobiDB-lite"/>
    </source>
</evidence>
<evidence type="ECO:0000313" key="2">
    <source>
        <dbReference type="EMBL" id="EGC43864.1"/>
    </source>
</evidence>
<feature type="region of interest" description="Disordered" evidence="1">
    <location>
        <begin position="1"/>
        <end position="236"/>
    </location>
</feature>
<feature type="compositionally biased region" description="Polar residues" evidence="1">
    <location>
        <begin position="612"/>
        <end position="628"/>
    </location>
</feature>
<feature type="compositionally biased region" description="Basic and acidic residues" evidence="1">
    <location>
        <begin position="1048"/>
        <end position="1096"/>
    </location>
</feature>
<feature type="compositionally biased region" description="Polar residues" evidence="1">
    <location>
        <begin position="1586"/>
        <end position="1604"/>
    </location>
</feature>
<feature type="compositionally biased region" description="Polar residues" evidence="1">
    <location>
        <begin position="1291"/>
        <end position="1315"/>
    </location>
</feature>
<feature type="compositionally biased region" description="Basic and acidic residues" evidence="1">
    <location>
        <begin position="219"/>
        <end position="236"/>
    </location>
</feature>
<feature type="compositionally biased region" description="Polar residues" evidence="1">
    <location>
        <begin position="126"/>
        <end position="139"/>
    </location>
</feature>
<feature type="compositionally biased region" description="Low complexity" evidence="1">
    <location>
        <begin position="319"/>
        <end position="331"/>
    </location>
</feature>
<dbReference type="STRING" id="544711.F0UBG3"/>
<sequence>MVEWRRSGDGLSTGQPPSFKTNVNRQKTKRWVNAKSYSYDGDDWGDDDGYENEEPAAPPVTIPDEAEQPSPLENQNNEQNNQDEILAQQSTAHGMAPTPLQFIRPADIYKRMEEERRKENQEVDQDTTPSVPVDTSQAATPADIASKVPVSVGNPELQQPLDQSDGLQSHSMENRSQLPGWGTPVSPTLPVQGPPTCEPADGPTGDLSTSKGQDSSGPNEERQEQQPRADNTELHHNSSLVFRSVVRQAFDARLEAPITTSGSILRSDSASTSMISPIIQPQPVSSFGDEHAQGPSSTDQTPTVDKEPADFKHDHRRSLSPPSSRSSPARKPIARGVSTVSTHEAKASDTQDGKTHVLPSHTASDFNIHKAAAQSSFPESAPTVPKNDDQRTSPPASPDVLQQPTESPTVTLDGVESPQMPSALNVGGGEKRLSLAQYDRPAPGNVSPSSPENVSLGVNDRLRDEIMRSLTPRASIDSQEQAHAGGGSNPSLEAGPDNPSSEGLGTAASPSNLPPQTPDMQSTPVAPSFPGLGSEHNSDVSGQKEPAKTLKKRFSWEESSVEDNTQGPQEHQQLTIDPATASDMIQPSLEEKTLTGPVPVSRGHDEQDPERSASTTYSQAALTLSPTRTEVIPSQNVAEHETNLLLTPQRPKIRNCSVSVKYGHRKARRQINIRETRAFADMDTGYHPDKSNSQLKPDHEDLAQRNGRLPPGTTFTHRPSTSRNKFPKLTSLGPLSLPTSHHEGSPMTTPTSASGNTRHGSNANQFATKINTQQVQAKGKDLLHTAGVLGGKAGGAAKGLFAKGRSKFRNSNSTDKGFYFDLFFEFRAWQGLLSTLCFRVLRAQFEHVNHSRPAFSSRHRSSSTPSLDAQQQAGLYNGQQTAAAAADAAGKPLPRLLSLKLDRESFSNDMTVTWEEHETMTTTSASVSSEPQTMVTLGGITNTIRDGTSSMVLEPARKTDRNSCPGTLESPAGSPVDAQPVMLNGFWGGNVREQVQLQMQDPQPQPQPQPQPVRVSHVDLITEVTVSAGDVGFERPVKVQEEVTVRGAANEEVKDENKAEAKEEAKEKTNDEARVRVEEQVDERVEDKTKEVHESINEALRQEPPQEPQEPQRELQEPEEPQEEPQQEAPEQKPQQGAPDQLQPQARPKLQPVVQPELQDEIQSPTESVEERPTSSAALSMIDNRASIMPSDYATYTSPPVEEARAVKVIGRKASIITSELRTFISREITIGKKGKMSPTPASESVLDAEGSSQPPLPPSGNENERGQVPSNASRVRMSTKSTPEAILSNGLLNDINTSRYSQPSQPQQTVSAQQVEGYIHRSDAASSSRRESTEPRYVGVDKAAQRVSAEPKSPPSTPAIKTKSLPSLPPEDKPMTDLPDDYNPIDKTRQEAGNQHAEQIQSQSKPVTVESTYVNNIATEKPHLPPPVPDTTAQRERAERQSSSGIPEGKPADQPSIKPFAPRQAPSIRPTSPPRIPSAQFAAPVKEGRSSTQLIRDYFSPSGNSSSRPPTVQEETRPGSAMANLMSKVTFSRQTTDRRSSASGQPNEKSWSNRFQSFKVDSGLSKTRTASTIESEEAQRAASLSMPNPNDPSIASPSNQSPASKMKIHGKFIRGANRLAQNAGNMKKKNMPKVAGLFNRHSRQAEPTTQTPHTPEYSPHLYETQVAALPQQKQPYSSTYPSRYSNSMPHDYQQQQTRQPQTQPVTQPGGRRSMTSQHYAQDNVQPSRNSQHTNLPPHTTVLAHATPPGNPQSYSNNAQLPSHSPMSFIQFQNGHVPAQRAARTQSPDPAQHPLADVATKFAAGSPPPEGPSFPNKIPQNRNYNNHTPSQHMAGSGKHIEPVELPVPVPGDDSSEEIVMSSTAYPGQEWHPEFYLEED</sequence>
<dbReference type="VEuPathDB" id="FungiDB:I7I53_10571"/>
<feature type="region of interest" description="Disordered" evidence="1">
    <location>
        <begin position="957"/>
        <end position="977"/>
    </location>
</feature>
<feature type="compositionally biased region" description="Polar residues" evidence="1">
    <location>
        <begin position="562"/>
        <end position="572"/>
    </location>
</feature>
<name>F0UBG3_AJEC8</name>
<feature type="compositionally biased region" description="Low complexity" evidence="1">
    <location>
        <begin position="1127"/>
        <end position="1136"/>
    </location>
</feature>
<dbReference type="OrthoDB" id="4186485at2759"/>
<reference evidence="3" key="1">
    <citation type="submission" date="2008-07" db="EMBL/GenBank/DDBJ databases">
        <title>Annotation of Ajellomyces capsulatus strain H88.</title>
        <authorList>
            <person name="Champion M."/>
            <person name="Cuomo C."/>
            <person name="Ma L.-J."/>
            <person name="Henn M.R."/>
            <person name="Sil A."/>
            <person name="Goldman B."/>
            <person name="Young S.K."/>
            <person name="Kodira C.D."/>
            <person name="Zeng Q."/>
            <person name="Koehrsen M."/>
            <person name="Alvarado L."/>
            <person name="Berlin A."/>
            <person name="Borenstein D."/>
            <person name="Chen Z."/>
            <person name="Engels R."/>
            <person name="Freedman E."/>
            <person name="Gellesch M."/>
            <person name="Goldberg J."/>
            <person name="Griggs A."/>
            <person name="Gujja S."/>
            <person name="Heiman D."/>
            <person name="Hepburn T."/>
            <person name="Howarth C."/>
            <person name="Jen D."/>
            <person name="Larson L."/>
            <person name="Lewis B."/>
            <person name="Mehta T."/>
            <person name="Park D."/>
            <person name="Pearson M."/>
            <person name="Roberts A."/>
            <person name="Saif S."/>
            <person name="Shea T."/>
            <person name="Shenoy N."/>
            <person name="Sisk P."/>
            <person name="Stolte C."/>
            <person name="Sykes S."/>
            <person name="Walk T."/>
            <person name="White J."/>
            <person name="Yandava C."/>
            <person name="Klein B."/>
            <person name="McEwen J.G."/>
            <person name="Puccia R."/>
            <person name="Goldman G.H."/>
            <person name="Felipe M.S."/>
            <person name="Nino-Vega G."/>
            <person name="San-Blas G."/>
            <person name="Taylor J."/>
            <person name="Mendoza L."/>
            <person name="Galagan J."/>
            <person name="Nusbaum C."/>
            <person name="Birren B."/>
        </authorList>
    </citation>
    <scope>NUCLEOTIDE SEQUENCE [LARGE SCALE GENOMIC DNA]</scope>
    <source>
        <strain evidence="3">H88</strain>
    </source>
</reference>
<feature type="compositionally biased region" description="Basic and acidic residues" evidence="1">
    <location>
        <begin position="343"/>
        <end position="355"/>
    </location>
</feature>
<feature type="compositionally biased region" description="Polar residues" evidence="1">
    <location>
        <begin position="1542"/>
        <end position="1557"/>
    </location>
</feature>
<organism evidence="3">
    <name type="scientific">Ajellomyces capsulatus (strain H88)</name>
    <name type="common">Darling's disease fungus</name>
    <name type="synonym">Histoplasma capsulatum</name>
    <dbReference type="NCBI Taxonomy" id="544711"/>
    <lineage>
        <taxon>Eukaryota</taxon>
        <taxon>Fungi</taxon>
        <taxon>Dikarya</taxon>
        <taxon>Ascomycota</taxon>
        <taxon>Pezizomycotina</taxon>
        <taxon>Eurotiomycetes</taxon>
        <taxon>Eurotiomycetidae</taxon>
        <taxon>Onygenales</taxon>
        <taxon>Ajellomycetaceae</taxon>
        <taxon>Histoplasma</taxon>
    </lineage>
</organism>
<feature type="compositionally biased region" description="Acidic residues" evidence="1">
    <location>
        <begin position="40"/>
        <end position="54"/>
    </location>
</feature>
<dbReference type="Proteomes" id="UP000008142">
    <property type="component" value="Unassembled WGS sequence"/>
</dbReference>
<feature type="compositionally biased region" description="Basic and acidic residues" evidence="1">
    <location>
        <begin position="602"/>
        <end position="611"/>
    </location>
</feature>
<feature type="region of interest" description="Disordered" evidence="1">
    <location>
        <begin position="1048"/>
        <end position="1178"/>
    </location>
</feature>
<feature type="compositionally biased region" description="Polar residues" evidence="1">
    <location>
        <begin position="1818"/>
        <end position="1833"/>
    </location>
</feature>
<feature type="compositionally biased region" description="Polar residues" evidence="1">
    <location>
        <begin position="1269"/>
        <end position="1283"/>
    </location>
</feature>
<feature type="compositionally biased region" description="Polar residues" evidence="1">
    <location>
        <begin position="1502"/>
        <end position="1511"/>
    </location>
</feature>
<feature type="compositionally biased region" description="Polar residues" evidence="1">
    <location>
        <begin position="10"/>
        <end position="25"/>
    </location>
</feature>
<feature type="compositionally biased region" description="Polar residues" evidence="1">
    <location>
        <begin position="1672"/>
        <end position="1689"/>
    </location>
</feature>
<feature type="compositionally biased region" description="Polar residues" evidence="1">
    <location>
        <begin position="713"/>
        <end position="724"/>
    </location>
</feature>
<feature type="region of interest" description="Disordered" evidence="1">
    <location>
        <begin position="679"/>
        <end position="760"/>
    </location>
</feature>
<feature type="compositionally biased region" description="Acidic residues" evidence="1">
    <location>
        <begin position="1117"/>
        <end position="1126"/>
    </location>
</feature>
<feature type="compositionally biased region" description="Basic and acidic residues" evidence="1">
    <location>
        <begin position="107"/>
        <end position="121"/>
    </location>
</feature>
<feature type="compositionally biased region" description="Polar residues" evidence="1">
    <location>
        <begin position="1565"/>
        <end position="1574"/>
    </location>
</feature>
<feature type="region of interest" description="Disordered" evidence="1">
    <location>
        <begin position="591"/>
        <end position="628"/>
    </location>
</feature>
<gene>
    <name evidence="2" type="ORF">HCEG_03079</name>
</gene>
<feature type="compositionally biased region" description="Low complexity" evidence="1">
    <location>
        <begin position="851"/>
        <end position="866"/>
    </location>
</feature>
<feature type="compositionally biased region" description="Low complexity" evidence="1">
    <location>
        <begin position="1694"/>
        <end position="1709"/>
    </location>
</feature>
<dbReference type="OMA" id="AYQNHEM"/>
<feature type="compositionally biased region" description="Basic and acidic residues" evidence="1">
    <location>
        <begin position="304"/>
        <end position="313"/>
    </location>
</feature>
<feature type="compositionally biased region" description="Polar residues" evidence="1">
    <location>
        <begin position="498"/>
        <end position="511"/>
    </location>
</feature>
<feature type="compositionally biased region" description="Polar residues" evidence="1">
    <location>
        <begin position="294"/>
        <end position="303"/>
    </location>
</feature>
<dbReference type="EMBL" id="DS990637">
    <property type="protein sequence ID" value="EGC43864.1"/>
    <property type="molecule type" value="Genomic_DNA"/>
</dbReference>
<feature type="region of interest" description="Disordered" evidence="1">
    <location>
        <begin position="850"/>
        <end position="869"/>
    </location>
</feature>
<feature type="compositionally biased region" description="Polar residues" evidence="1">
    <location>
        <begin position="746"/>
        <end position="760"/>
    </location>
</feature>
<feature type="compositionally biased region" description="Basic and acidic residues" evidence="1">
    <location>
        <begin position="1319"/>
        <end position="1335"/>
    </location>
</feature>
<protein>
    <submittedName>
        <fullName evidence="2">Uncharacterized protein</fullName>
    </submittedName>
</protein>
<feature type="region of interest" description="Disordered" evidence="1">
    <location>
        <begin position="1801"/>
        <end position="1855"/>
    </location>
</feature>
<feature type="compositionally biased region" description="Polar residues" evidence="1">
    <location>
        <begin position="400"/>
        <end position="410"/>
    </location>
</feature>
<feature type="compositionally biased region" description="Polar residues" evidence="1">
    <location>
        <begin position="1392"/>
        <end position="1419"/>
    </location>
</feature>